<feature type="compositionally biased region" description="Basic and acidic residues" evidence="1">
    <location>
        <begin position="1"/>
        <end position="10"/>
    </location>
</feature>
<dbReference type="Proteomes" id="UP000553442">
    <property type="component" value="Unassembled WGS sequence"/>
</dbReference>
<name>A0A7W5K1W7_9GAMM</name>
<feature type="compositionally biased region" description="Low complexity" evidence="1">
    <location>
        <begin position="160"/>
        <end position="173"/>
    </location>
</feature>
<dbReference type="InterPro" id="IPR043736">
    <property type="entry name" value="DUF5681"/>
</dbReference>
<accession>A0A7W5K1W7</accession>
<gene>
    <name evidence="3" type="ORF">BDK63_001280</name>
</gene>
<organism evidence="3 4">
    <name type="scientific">Halomonas campaniensis</name>
    <dbReference type="NCBI Taxonomy" id="213554"/>
    <lineage>
        <taxon>Bacteria</taxon>
        <taxon>Pseudomonadati</taxon>
        <taxon>Pseudomonadota</taxon>
        <taxon>Gammaproteobacteria</taxon>
        <taxon>Oceanospirillales</taxon>
        <taxon>Halomonadaceae</taxon>
        <taxon>Halomonas</taxon>
    </lineage>
</organism>
<evidence type="ECO:0000259" key="2">
    <source>
        <dbReference type="Pfam" id="PF18932"/>
    </source>
</evidence>
<keyword evidence="4" id="KW-1185">Reference proteome</keyword>
<evidence type="ECO:0000256" key="1">
    <source>
        <dbReference type="SAM" id="MobiDB-lite"/>
    </source>
</evidence>
<feature type="region of interest" description="Disordered" evidence="1">
    <location>
        <begin position="1"/>
        <end position="31"/>
    </location>
</feature>
<reference evidence="3 4" key="1">
    <citation type="submission" date="2020-08" db="EMBL/GenBank/DDBJ databases">
        <title>Genomic Encyclopedia of Archaeal and Bacterial Type Strains, Phase II (KMG-II): from individual species to whole genera.</title>
        <authorList>
            <person name="Goeker M."/>
        </authorList>
    </citation>
    <scope>NUCLEOTIDE SEQUENCE [LARGE SCALE GENOMIC DNA]</scope>
    <source>
        <strain evidence="3 4">5AG</strain>
    </source>
</reference>
<comment type="caution">
    <text evidence="3">The sequence shown here is derived from an EMBL/GenBank/DDBJ whole genome shotgun (WGS) entry which is preliminary data.</text>
</comment>
<protein>
    <recommendedName>
        <fullName evidence="2">DUF5681 domain-containing protein</fullName>
    </recommendedName>
</protein>
<dbReference type="RefSeq" id="WP_183330538.1">
    <property type="nucleotide sequence ID" value="NZ_JACHZF010000008.1"/>
</dbReference>
<dbReference type="AlphaFoldDB" id="A0A7W5K1W7"/>
<dbReference type="EMBL" id="JACHZF010000008">
    <property type="protein sequence ID" value="MBB3330414.1"/>
    <property type="molecule type" value="Genomic_DNA"/>
</dbReference>
<evidence type="ECO:0000313" key="4">
    <source>
        <dbReference type="Proteomes" id="UP000553442"/>
    </source>
</evidence>
<evidence type="ECO:0000313" key="3">
    <source>
        <dbReference type="EMBL" id="MBB3330414.1"/>
    </source>
</evidence>
<proteinExistence type="predicted"/>
<sequence>MTERLPDGRFKPGTSGNPNGRPKSATTELRRQLAEHGPALASKAVEMALAGDAQALRICLDRISPSLKPQPAPIHVDLDGAEGLAGVSRRLVDSAAAGEIPADVAAQLVGALGQVARITEIDELERRLAALEESANGVANPPTAWPPWIPDSHSHAKQPTSFSSASTATSTTP</sequence>
<feature type="domain" description="DUF5681" evidence="2">
    <location>
        <begin position="7"/>
        <end position="64"/>
    </location>
</feature>
<feature type="region of interest" description="Disordered" evidence="1">
    <location>
        <begin position="134"/>
        <end position="173"/>
    </location>
</feature>
<dbReference type="Pfam" id="PF18932">
    <property type="entry name" value="DUF5681"/>
    <property type="match status" value="1"/>
</dbReference>